<sequence length="414" mass="46499">MTMSGLALIVFNSYPCPSDCRREYTDDKPPVKQNKLQHLLQYGFIEGKSSDDALLHVTSLLEQARRQEKHAVLISLDISGAFDSLQYSSIRDRFASLSLFSNISETLLDALRNRKVAVQTSERPVLWEQTQGCPQGSCNRPAFWNIVADEILSIQWPQGVHLQAFADDFAFIITDNTREGLRKLSKLTLDKFKEWADKNKLHVSKEKSSYVLFSKLVRGPTIKWGNQSIIRKNHLEYLGVKLATTQNNRDSGAKAIYTDGSKTEEGTGSAYCILENYGIIASWQGNECADQLAKEAITKGDPFLLPKPLSYLKSEIKSAALSIWQDNWDNGETGRSTHDTVPRVSNKPVGWNREEIMFVTGHGLSLHTFIASIFEYMTTARAEEKEIQFAMPQNVGLPSPGISKLQQCHLNYSG</sequence>
<dbReference type="InterPro" id="IPR000477">
    <property type="entry name" value="RT_dom"/>
</dbReference>
<gene>
    <name evidence="2" type="primary">PO11_206</name>
    <name evidence="2" type="ORF">AVEN_109821_1</name>
</gene>
<dbReference type="PROSITE" id="PS50878">
    <property type="entry name" value="RT_POL"/>
    <property type="match status" value="1"/>
</dbReference>
<evidence type="ECO:0000313" key="3">
    <source>
        <dbReference type="Proteomes" id="UP000499080"/>
    </source>
</evidence>
<dbReference type="AlphaFoldDB" id="A0A4Y2GGC2"/>
<dbReference type="GO" id="GO:0071897">
    <property type="term" value="P:DNA biosynthetic process"/>
    <property type="evidence" value="ECO:0007669"/>
    <property type="project" value="UniProtKB-ARBA"/>
</dbReference>
<dbReference type="InterPro" id="IPR043502">
    <property type="entry name" value="DNA/RNA_pol_sf"/>
</dbReference>
<dbReference type="SUPFAM" id="SSF56672">
    <property type="entry name" value="DNA/RNA polymerases"/>
    <property type="match status" value="1"/>
</dbReference>
<proteinExistence type="predicted"/>
<accession>A0A4Y2GGC2</accession>
<dbReference type="OrthoDB" id="419189at2759"/>
<protein>
    <submittedName>
        <fullName evidence="2">Retrovirus-related Pol polyprotein from type-1 retrotransposable element R1</fullName>
    </submittedName>
</protein>
<keyword evidence="3" id="KW-1185">Reference proteome</keyword>
<name>A0A4Y2GGC2_ARAVE</name>
<dbReference type="PANTHER" id="PTHR19446">
    <property type="entry name" value="REVERSE TRANSCRIPTASES"/>
    <property type="match status" value="1"/>
</dbReference>
<dbReference type="EMBL" id="BGPR01001349">
    <property type="protein sequence ID" value="GBM51775.1"/>
    <property type="molecule type" value="Genomic_DNA"/>
</dbReference>
<dbReference type="Proteomes" id="UP000499080">
    <property type="component" value="Unassembled WGS sequence"/>
</dbReference>
<evidence type="ECO:0000259" key="1">
    <source>
        <dbReference type="PROSITE" id="PS50878"/>
    </source>
</evidence>
<feature type="domain" description="Reverse transcriptase" evidence="1">
    <location>
        <begin position="1"/>
        <end position="242"/>
    </location>
</feature>
<comment type="caution">
    <text evidence="2">The sequence shown here is derived from an EMBL/GenBank/DDBJ whole genome shotgun (WGS) entry which is preliminary data.</text>
</comment>
<dbReference type="Pfam" id="PF00078">
    <property type="entry name" value="RVT_1"/>
    <property type="match status" value="1"/>
</dbReference>
<reference evidence="2 3" key="1">
    <citation type="journal article" date="2019" name="Sci. Rep.">
        <title>Orb-weaving spider Araneus ventricosus genome elucidates the spidroin gene catalogue.</title>
        <authorList>
            <person name="Kono N."/>
            <person name="Nakamura H."/>
            <person name="Ohtoshi R."/>
            <person name="Moran D.A.P."/>
            <person name="Shinohara A."/>
            <person name="Yoshida Y."/>
            <person name="Fujiwara M."/>
            <person name="Mori M."/>
            <person name="Tomita M."/>
            <person name="Arakawa K."/>
        </authorList>
    </citation>
    <scope>NUCLEOTIDE SEQUENCE [LARGE SCALE GENOMIC DNA]</scope>
</reference>
<evidence type="ECO:0000313" key="2">
    <source>
        <dbReference type="EMBL" id="GBM51775.1"/>
    </source>
</evidence>
<organism evidence="2 3">
    <name type="scientific">Araneus ventricosus</name>
    <name type="common">Orbweaver spider</name>
    <name type="synonym">Epeira ventricosa</name>
    <dbReference type="NCBI Taxonomy" id="182803"/>
    <lineage>
        <taxon>Eukaryota</taxon>
        <taxon>Metazoa</taxon>
        <taxon>Ecdysozoa</taxon>
        <taxon>Arthropoda</taxon>
        <taxon>Chelicerata</taxon>
        <taxon>Arachnida</taxon>
        <taxon>Araneae</taxon>
        <taxon>Araneomorphae</taxon>
        <taxon>Entelegynae</taxon>
        <taxon>Araneoidea</taxon>
        <taxon>Araneidae</taxon>
        <taxon>Araneus</taxon>
    </lineage>
</organism>